<dbReference type="EMBL" id="JARKIE010000281">
    <property type="protein sequence ID" value="KAJ7658428.1"/>
    <property type="molecule type" value="Genomic_DNA"/>
</dbReference>
<dbReference type="CDD" id="cd11065">
    <property type="entry name" value="CYP64-like"/>
    <property type="match status" value="1"/>
</dbReference>
<keyword evidence="5" id="KW-0479">Metal-binding</keyword>
<dbReference type="InterPro" id="IPR002401">
    <property type="entry name" value="Cyt_P450_E_grp-I"/>
</dbReference>
<evidence type="ECO:0000256" key="6">
    <source>
        <dbReference type="ARBA" id="ARBA00023002"/>
    </source>
</evidence>
<comment type="cofactor">
    <cofactor evidence="1">
        <name>heme</name>
        <dbReference type="ChEBI" id="CHEBI:30413"/>
    </cofactor>
</comment>
<organism evidence="9 10">
    <name type="scientific">Mycena rosella</name>
    <name type="common">Pink bonnet</name>
    <name type="synonym">Agaricus rosellus</name>
    <dbReference type="NCBI Taxonomy" id="1033263"/>
    <lineage>
        <taxon>Eukaryota</taxon>
        <taxon>Fungi</taxon>
        <taxon>Dikarya</taxon>
        <taxon>Basidiomycota</taxon>
        <taxon>Agaricomycotina</taxon>
        <taxon>Agaricomycetes</taxon>
        <taxon>Agaricomycetidae</taxon>
        <taxon>Agaricales</taxon>
        <taxon>Marasmiineae</taxon>
        <taxon>Mycenaceae</taxon>
        <taxon>Mycena</taxon>
    </lineage>
</organism>
<dbReference type="InterPro" id="IPR001128">
    <property type="entry name" value="Cyt_P450"/>
</dbReference>
<keyword evidence="10" id="KW-1185">Reference proteome</keyword>
<dbReference type="GO" id="GO:0004497">
    <property type="term" value="F:monooxygenase activity"/>
    <property type="evidence" value="ECO:0007669"/>
    <property type="project" value="UniProtKB-KW"/>
</dbReference>
<keyword evidence="7" id="KW-0408">Iron</keyword>
<dbReference type="GO" id="GO:0020037">
    <property type="term" value="F:heme binding"/>
    <property type="evidence" value="ECO:0007669"/>
    <property type="project" value="InterPro"/>
</dbReference>
<keyword evidence="4" id="KW-0349">Heme</keyword>
<dbReference type="GO" id="GO:0016705">
    <property type="term" value="F:oxidoreductase activity, acting on paired donors, with incorporation or reduction of molecular oxygen"/>
    <property type="evidence" value="ECO:0007669"/>
    <property type="project" value="InterPro"/>
</dbReference>
<comment type="pathway">
    <text evidence="2">Secondary metabolite biosynthesis.</text>
</comment>
<dbReference type="Proteomes" id="UP001221757">
    <property type="component" value="Unassembled WGS sequence"/>
</dbReference>
<evidence type="ECO:0000256" key="7">
    <source>
        <dbReference type="ARBA" id="ARBA00023004"/>
    </source>
</evidence>
<evidence type="ECO:0000313" key="9">
    <source>
        <dbReference type="EMBL" id="KAJ7658428.1"/>
    </source>
</evidence>
<dbReference type="InterPro" id="IPR050364">
    <property type="entry name" value="Cytochrome_P450_fung"/>
</dbReference>
<evidence type="ECO:0000256" key="4">
    <source>
        <dbReference type="ARBA" id="ARBA00022617"/>
    </source>
</evidence>
<dbReference type="Gene3D" id="1.10.630.10">
    <property type="entry name" value="Cytochrome P450"/>
    <property type="match status" value="1"/>
</dbReference>
<evidence type="ECO:0000256" key="3">
    <source>
        <dbReference type="ARBA" id="ARBA00010617"/>
    </source>
</evidence>
<comment type="caution">
    <text evidence="9">The sequence shown here is derived from an EMBL/GenBank/DDBJ whole genome shotgun (WGS) entry which is preliminary data.</text>
</comment>
<keyword evidence="6" id="KW-0560">Oxidoreductase</keyword>
<reference evidence="9" key="1">
    <citation type="submission" date="2023-03" db="EMBL/GenBank/DDBJ databases">
        <title>Massive genome expansion in bonnet fungi (Mycena s.s.) driven by repeated elements and novel gene families across ecological guilds.</title>
        <authorList>
            <consortium name="Lawrence Berkeley National Laboratory"/>
            <person name="Harder C.B."/>
            <person name="Miyauchi S."/>
            <person name="Viragh M."/>
            <person name="Kuo A."/>
            <person name="Thoen E."/>
            <person name="Andreopoulos B."/>
            <person name="Lu D."/>
            <person name="Skrede I."/>
            <person name="Drula E."/>
            <person name="Henrissat B."/>
            <person name="Morin E."/>
            <person name="Kohler A."/>
            <person name="Barry K."/>
            <person name="LaButti K."/>
            <person name="Morin E."/>
            <person name="Salamov A."/>
            <person name="Lipzen A."/>
            <person name="Mereny Z."/>
            <person name="Hegedus B."/>
            <person name="Baldrian P."/>
            <person name="Stursova M."/>
            <person name="Weitz H."/>
            <person name="Taylor A."/>
            <person name="Grigoriev I.V."/>
            <person name="Nagy L.G."/>
            <person name="Martin F."/>
            <person name="Kauserud H."/>
        </authorList>
    </citation>
    <scope>NUCLEOTIDE SEQUENCE</scope>
    <source>
        <strain evidence="9">CBHHK067</strain>
    </source>
</reference>
<evidence type="ECO:0000256" key="8">
    <source>
        <dbReference type="ARBA" id="ARBA00023033"/>
    </source>
</evidence>
<keyword evidence="8" id="KW-0503">Monooxygenase</keyword>
<dbReference type="PRINTS" id="PR00463">
    <property type="entry name" value="EP450I"/>
</dbReference>
<evidence type="ECO:0000256" key="1">
    <source>
        <dbReference type="ARBA" id="ARBA00001971"/>
    </source>
</evidence>
<evidence type="ECO:0000256" key="2">
    <source>
        <dbReference type="ARBA" id="ARBA00005179"/>
    </source>
</evidence>
<dbReference type="PANTHER" id="PTHR46300:SF7">
    <property type="entry name" value="P450, PUTATIVE (EUROFUNG)-RELATED"/>
    <property type="match status" value="1"/>
</dbReference>
<proteinExistence type="inferred from homology"/>
<dbReference type="AlphaFoldDB" id="A0AAD7CQH7"/>
<name>A0AAD7CQH7_MYCRO</name>
<dbReference type="InterPro" id="IPR036396">
    <property type="entry name" value="Cyt_P450_sf"/>
</dbReference>
<dbReference type="GO" id="GO:0005506">
    <property type="term" value="F:iron ion binding"/>
    <property type="evidence" value="ECO:0007669"/>
    <property type="project" value="InterPro"/>
</dbReference>
<evidence type="ECO:0000313" key="10">
    <source>
        <dbReference type="Proteomes" id="UP001221757"/>
    </source>
</evidence>
<dbReference type="Pfam" id="PF00067">
    <property type="entry name" value="p450"/>
    <property type="match status" value="1"/>
</dbReference>
<dbReference type="PANTHER" id="PTHR46300">
    <property type="entry name" value="P450, PUTATIVE (EUROFUNG)-RELATED-RELATED"/>
    <property type="match status" value="1"/>
</dbReference>
<comment type="similarity">
    <text evidence="3">Belongs to the cytochrome P450 family.</text>
</comment>
<gene>
    <name evidence="9" type="ORF">B0H17DRAFT_1097067</name>
</gene>
<evidence type="ECO:0000256" key="5">
    <source>
        <dbReference type="ARBA" id="ARBA00022723"/>
    </source>
</evidence>
<accession>A0AAD7CQH7</accession>
<dbReference type="SUPFAM" id="SSF48264">
    <property type="entry name" value="Cytochrome P450"/>
    <property type="match status" value="1"/>
</dbReference>
<protein>
    <submittedName>
        <fullName evidence="9">Cytochrome P450</fullName>
    </submittedName>
</protein>
<sequence length="518" mass="57978">MILAISSSLWSILALIILFYGTRWKRNRSRLPLPPGPKKLPLIGNLLDLPSERQWEAYHKWSKEYNSDIIHIDAAGTSIVVLSSMEAVRDLFDRRSSLYSDRVSLPMLVELMGWDFGIDSRRAHRKIFHEAFNVNAAKQFHPQERVAAHRLLRRLLNDPKDIMQHFRHLAAGLIMDVTYGIDIRSPGDPYTTLAEEAVHGVSIATLPGRFLVNTIPALKYVPSWFPGAGFQRQAKEWRTAARGLLEMPFAHAQRNIALGSASPSFTSRSLAALEASPNNNKREHEDLIKGTAANMYAAGSDTTAATLGTFVYAMLANPKAQRKAQAELDALLGPGHLPDFADEVSLPYVSAVVKEVLRWKNVTPIAIPHFVSVDDEYRGYRIPAGSMVIGNTWAILHDEDMYPDPHAFKPERFLLDGKLESGRAEPRGGRLWVRQATYGHLFSLHYRASMLATLDIKKARDEHGNELEPSYEFFPGLVSPPLPFECSITPRSKKAVEIIHAASSGATNELQNNLWHLT</sequence>